<dbReference type="OrthoDB" id="7819947at2"/>
<dbReference type="STRING" id="871652.SAMN04515673_10684"/>
<dbReference type="Pfam" id="PF20044">
    <property type="entry name" value="DUF6446"/>
    <property type="match status" value="1"/>
</dbReference>
<dbReference type="EMBL" id="FOYI01000006">
    <property type="protein sequence ID" value="SFR10564.1"/>
    <property type="molecule type" value="Genomic_DNA"/>
</dbReference>
<protein>
    <recommendedName>
        <fullName evidence="3">Histidine kinase</fullName>
    </recommendedName>
</protein>
<dbReference type="InterPro" id="IPR045616">
    <property type="entry name" value="DUF6446"/>
</dbReference>
<dbReference type="AlphaFoldDB" id="A0A1I6DYG5"/>
<name>A0A1I6DYG5_9RHOB</name>
<organism evidence="1 2">
    <name type="scientific">Poseidonocella sedimentorum</name>
    <dbReference type="NCBI Taxonomy" id="871652"/>
    <lineage>
        <taxon>Bacteria</taxon>
        <taxon>Pseudomonadati</taxon>
        <taxon>Pseudomonadota</taxon>
        <taxon>Alphaproteobacteria</taxon>
        <taxon>Rhodobacterales</taxon>
        <taxon>Roseobacteraceae</taxon>
        <taxon>Poseidonocella</taxon>
    </lineage>
</organism>
<dbReference type="RefSeq" id="WP_092080261.1">
    <property type="nucleotide sequence ID" value="NZ_FOYI01000006.1"/>
</dbReference>
<accession>A0A1I6DYG5</accession>
<evidence type="ECO:0008006" key="3">
    <source>
        <dbReference type="Google" id="ProtNLM"/>
    </source>
</evidence>
<dbReference type="Proteomes" id="UP000199302">
    <property type="component" value="Unassembled WGS sequence"/>
</dbReference>
<gene>
    <name evidence="1" type="ORF">SAMN04515673_10684</name>
</gene>
<evidence type="ECO:0000313" key="2">
    <source>
        <dbReference type="Proteomes" id="UP000199302"/>
    </source>
</evidence>
<proteinExistence type="predicted"/>
<sequence length="172" mass="18585">MSGKVLVIAILLSALIAGGALYYLQIYGYYEEVAATSPEAEIRLTRFDGTQEALPVEGFEGIDAASSPIRFRACFTTPVSQAMLSETFAPYERAEPLVAPGWFDCFDAIAIAEGLRSGAALPFLGEKNIAYGVDRLVVVFDDGRAYAWHQLNDCGEKAYDGTPVGEACPTRE</sequence>
<keyword evidence="2" id="KW-1185">Reference proteome</keyword>
<reference evidence="1 2" key="1">
    <citation type="submission" date="2016-10" db="EMBL/GenBank/DDBJ databases">
        <authorList>
            <person name="de Groot N.N."/>
        </authorList>
    </citation>
    <scope>NUCLEOTIDE SEQUENCE [LARGE SCALE GENOMIC DNA]</scope>
    <source>
        <strain evidence="2">KMM 9023,NRIC 0796,JCM 17311,KCTC 23692</strain>
    </source>
</reference>
<evidence type="ECO:0000313" key="1">
    <source>
        <dbReference type="EMBL" id="SFR10564.1"/>
    </source>
</evidence>